<dbReference type="EMBL" id="BLPF01000001">
    <property type="protein sequence ID" value="GFJ76587.1"/>
    <property type="molecule type" value="Genomic_DNA"/>
</dbReference>
<evidence type="ECO:0000256" key="1">
    <source>
        <dbReference type="SAM" id="SignalP"/>
    </source>
</evidence>
<keyword evidence="1" id="KW-0732">Signal</keyword>
<reference evidence="3 4" key="2">
    <citation type="submission" date="2020-03" db="EMBL/GenBank/DDBJ databases">
        <authorList>
            <person name="Ichikawa N."/>
            <person name="Kimura A."/>
            <person name="Kitahashi Y."/>
            <person name="Uohara A."/>
        </authorList>
    </citation>
    <scope>NUCLEOTIDE SEQUENCE [LARGE SCALE GENOMIC DNA]</scope>
    <source>
        <strain evidence="3 4">NBRC 108639</strain>
    </source>
</reference>
<keyword evidence="4" id="KW-1185">Reference proteome</keyword>
<sequence length="408" mass="43222">MHLPSALMRSIAIRVGTAAGVAALTLGLAASPTPAHDHDDVRTPTLTGFASLPAQTYVPASDPSGAALGTAPINGVVPPFADQPVQGFSGIVRGGGGAYEVLSDNGFGAKANSADYALRVQRLAPVFRTGAIDVLGGFHLTDPDGKVPFPLTRPDRVLTGADFDVESITRAVDGTYWIGDEFGPFLLHFDRTGRLLSAPVSLPGVFAPENPYLAGGTPNLGGSKGFEGMAISPDGRYLYPLLEGTVTGDPAGALRMYEFDLRAGAYSGKRWTYQLDSPAHAIGDAIAVDANRFLVIERDGGQGDAALVKKIYLADRRDRDRDGALDKTLVVDLLNIANPKRLGGFGPVFRFPFTTIEDVIVLDDKTIAVLNDNNYPSSSGRTPGLPDNNEFITIRLPKSLHPDGRTLR</sequence>
<keyword evidence="3" id="KW-0808">Transferase</keyword>
<dbReference type="GO" id="GO:0016740">
    <property type="term" value="F:transferase activity"/>
    <property type="evidence" value="ECO:0007669"/>
    <property type="project" value="UniProtKB-KW"/>
</dbReference>
<dbReference type="Pfam" id="PF13449">
    <property type="entry name" value="Phytase-like"/>
    <property type="match status" value="1"/>
</dbReference>
<feature type="chain" id="PRO_5029014192" evidence="1">
    <location>
        <begin position="38"/>
        <end position="408"/>
    </location>
</feature>
<dbReference type="PANTHER" id="PTHR37957:SF1">
    <property type="entry name" value="PHYTASE-LIKE DOMAIN-CONTAINING PROTEIN"/>
    <property type="match status" value="1"/>
</dbReference>
<evidence type="ECO:0000259" key="2">
    <source>
        <dbReference type="Pfam" id="PF13449"/>
    </source>
</evidence>
<feature type="signal peptide" evidence="1">
    <location>
        <begin position="1"/>
        <end position="37"/>
    </location>
</feature>
<evidence type="ECO:0000313" key="3">
    <source>
        <dbReference type="EMBL" id="GFJ76587.1"/>
    </source>
</evidence>
<comment type="caution">
    <text evidence="3">The sequence shown here is derived from an EMBL/GenBank/DDBJ whole genome shotgun (WGS) entry which is preliminary data.</text>
</comment>
<accession>A0A6V8K476</accession>
<protein>
    <submittedName>
        <fullName evidence="3">Glycosyl transferase family 1</fullName>
    </submittedName>
</protein>
<evidence type="ECO:0000313" key="4">
    <source>
        <dbReference type="Proteomes" id="UP000482800"/>
    </source>
</evidence>
<name>A0A6V8K476_9ACTN</name>
<feature type="domain" description="Phytase-like" evidence="2">
    <location>
        <begin position="83"/>
        <end position="375"/>
    </location>
</feature>
<dbReference type="AlphaFoldDB" id="A0A6V8K476"/>
<dbReference type="PANTHER" id="PTHR37957">
    <property type="entry name" value="BLR7070 PROTEIN"/>
    <property type="match status" value="1"/>
</dbReference>
<proteinExistence type="predicted"/>
<dbReference type="SUPFAM" id="SSF63829">
    <property type="entry name" value="Calcium-dependent phosphotriesterase"/>
    <property type="match status" value="1"/>
</dbReference>
<reference evidence="3 4" key="1">
    <citation type="submission" date="2020-03" db="EMBL/GenBank/DDBJ databases">
        <title>Whole genome shotgun sequence of Phytohabitans houttuyneae NBRC 108639.</title>
        <authorList>
            <person name="Komaki H."/>
            <person name="Tamura T."/>
        </authorList>
    </citation>
    <scope>NUCLEOTIDE SEQUENCE [LARGE SCALE GENOMIC DNA]</scope>
    <source>
        <strain evidence="3 4">NBRC 108639</strain>
    </source>
</reference>
<dbReference type="InterPro" id="IPR027372">
    <property type="entry name" value="Phytase-like_dom"/>
</dbReference>
<dbReference type="Proteomes" id="UP000482800">
    <property type="component" value="Unassembled WGS sequence"/>
</dbReference>
<gene>
    <name evidence="3" type="ORF">Phou_007670</name>
</gene>
<organism evidence="3 4">
    <name type="scientific">Phytohabitans houttuyneae</name>
    <dbReference type="NCBI Taxonomy" id="1076126"/>
    <lineage>
        <taxon>Bacteria</taxon>
        <taxon>Bacillati</taxon>
        <taxon>Actinomycetota</taxon>
        <taxon>Actinomycetes</taxon>
        <taxon>Micromonosporales</taxon>
        <taxon>Micromonosporaceae</taxon>
    </lineage>
</organism>